<dbReference type="Pfam" id="PF09335">
    <property type="entry name" value="VTT_dom"/>
    <property type="match status" value="1"/>
</dbReference>
<organism evidence="7 8">
    <name type="scientific">Zizania palustris</name>
    <name type="common">Northern wild rice</name>
    <dbReference type="NCBI Taxonomy" id="103762"/>
    <lineage>
        <taxon>Eukaryota</taxon>
        <taxon>Viridiplantae</taxon>
        <taxon>Streptophyta</taxon>
        <taxon>Embryophyta</taxon>
        <taxon>Tracheophyta</taxon>
        <taxon>Spermatophyta</taxon>
        <taxon>Magnoliopsida</taxon>
        <taxon>Liliopsida</taxon>
        <taxon>Poales</taxon>
        <taxon>Poaceae</taxon>
        <taxon>BOP clade</taxon>
        <taxon>Oryzoideae</taxon>
        <taxon>Oryzeae</taxon>
        <taxon>Zizaniinae</taxon>
        <taxon>Zizania</taxon>
    </lineage>
</organism>
<dbReference type="FunFam" id="3.40.449.10:FF:000008">
    <property type="entry name" value="D111/G-patch domain-containing protein"/>
    <property type="match status" value="1"/>
</dbReference>
<dbReference type="EMBL" id="JAAALK010000086">
    <property type="protein sequence ID" value="KAG8082913.1"/>
    <property type="molecule type" value="Genomic_DNA"/>
</dbReference>
<dbReference type="PANTHER" id="PTHR43220:SF6">
    <property type="entry name" value="OS04G0592600 PROTEIN"/>
    <property type="match status" value="1"/>
</dbReference>
<gene>
    <name evidence="7" type="ORF">GUJ93_ZPchr0014g46675</name>
</gene>
<evidence type="ECO:0000256" key="1">
    <source>
        <dbReference type="ARBA" id="ARBA00004141"/>
    </source>
</evidence>
<keyword evidence="4 5" id="KW-0472">Membrane</keyword>
<dbReference type="InterPro" id="IPR032816">
    <property type="entry name" value="VTT_dom"/>
</dbReference>
<feature type="domain" description="VTT" evidence="6">
    <location>
        <begin position="84"/>
        <end position="203"/>
    </location>
</feature>
<reference evidence="7" key="2">
    <citation type="submission" date="2021-02" db="EMBL/GenBank/DDBJ databases">
        <authorList>
            <person name="Kimball J.A."/>
            <person name="Haas M.W."/>
            <person name="Macchietto M."/>
            <person name="Kono T."/>
            <person name="Duquette J."/>
            <person name="Shao M."/>
        </authorList>
    </citation>
    <scope>NUCLEOTIDE SEQUENCE</scope>
    <source>
        <tissue evidence="7">Fresh leaf tissue</tissue>
    </source>
</reference>
<dbReference type="GO" id="GO:0016020">
    <property type="term" value="C:membrane"/>
    <property type="evidence" value="ECO:0007669"/>
    <property type="project" value="UniProtKB-SubCell"/>
</dbReference>
<evidence type="ECO:0000256" key="2">
    <source>
        <dbReference type="ARBA" id="ARBA00022692"/>
    </source>
</evidence>
<keyword evidence="3 5" id="KW-1133">Transmembrane helix</keyword>
<feature type="transmembrane region" description="Helical" evidence="5">
    <location>
        <begin position="179"/>
        <end position="200"/>
    </location>
</feature>
<protein>
    <recommendedName>
        <fullName evidence="6">VTT domain-containing protein</fullName>
    </recommendedName>
</protein>
<feature type="transmembrane region" description="Helical" evidence="5">
    <location>
        <begin position="75"/>
        <end position="98"/>
    </location>
</feature>
<name>A0A8J5TH24_ZIZPA</name>
<feature type="transmembrane region" description="Helical" evidence="5">
    <location>
        <begin position="12"/>
        <end position="33"/>
    </location>
</feature>
<sequence length="462" mass="49697">MGREERFPVWEAALGAGVAAAFATGLVGVYLSMPDSDYSFLKLPRNLEELQILTGHLENYTSDYTIQVLVGYCSVYIFMQTFMIPGTIFMSLLAGALFGQLHGLVLVVFAASAGASSCFFLSKLIGKPLVFSLWPDKLMFFQKQVTRRREKLLNYMLFLRVTPTLPNTFINLASPIVDVPYHIFLLATLIGLIPAAYVTVRAGIALGELTSLSDLYDTQSVALLFLIGVVSVTPALLGKDEAQEKTPEMAPTRSPPHRRLRLSAVSRELVGGAGGACATTRPPDRNAKHVLGLLRRAAVLASALAASLGQTLELKKGGAAYTESLSDIPLHVRGNVISGIPDVSRAQFAKLLKLVTFHLSSISNLYVHDGDVGLSLECDAKICVISDNPSAVMLLSNVLWKIPDCAFSHDTCSLTIYVASSLSTNVRNILGPGTQYANGFAAADIECSSLILCGKSFADLLC</sequence>
<evidence type="ECO:0000256" key="5">
    <source>
        <dbReference type="SAM" id="Phobius"/>
    </source>
</evidence>
<dbReference type="GO" id="GO:0000045">
    <property type="term" value="P:autophagosome assembly"/>
    <property type="evidence" value="ECO:0007669"/>
    <property type="project" value="TreeGrafter"/>
</dbReference>
<accession>A0A8J5TH24</accession>
<dbReference type="Proteomes" id="UP000729402">
    <property type="component" value="Unassembled WGS sequence"/>
</dbReference>
<reference evidence="7" key="1">
    <citation type="journal article" date="2021" name="bioRxiv">
        <title>Whole Genome Assembly and Annotation of Northern Wild Rice, Zizania palustris L., Supports a Whole Genome Duplication in the Zizania Genus.</title>
        <authorList>
            <person name="Haas M."/>
            <person name="Kono T."/>
            <person name="Macchietto M."/>
            <person name="Millas R."/>
            <person name="McGilp L."/>
            <person name="Shao M."/>
            <person name="Duquette J."/>
            <person name="Hirsch C.N."/>
            <person name="Kimball J."/>
        </authorList>
    </citation>
    <scope>NUCLEOTIDE SEQUENCE</scope>
    <source>
        <tissue evidence="7">Fresh leaf tissue</tissue>
    </source>
</reference>
<keyword evidence="2 5" id="KW-0812">Transmembrane</keyword>
<feature type="transmembrane region" description="Helical" evidence="5">
    <location>
        <begin position="104"/>
        <end position="131"/>
    </location>
</feature>
<keyword evidence="8" id="KW-1185">Reference proteome</keyword>
<evidence type="ECO:0000256" key="4">
    <source>
        <dbReference type="ARBA" id="ARBA00023136"/>
    </source>
</evidence>
<feature type="transmembrane region" description="Helical" evidence="5">
    <location>
        <begin position="221"/>
        <end position="238"/>
    </location>
</feature>
<comment type="caution">
    <text evidence="7">The sequence shown here is derived from an EMBL/GenBank/DDBJ whole genome shotgun (WGS) entry which is preliminary data.</text>
</comment>
<evidence type="ECO:0000256" key="3">
    <source>
        <dbReference type="ARBA" id="ARBA00022989"/>
    </source>
</evidence>
<evidence type="ECO:0000313" key="8">
    <source>
        <dbReference type="Proteomes" id="UP000729402"/>
    </source>
</evidence>
<dbReference type="PANTHER" id="PTHR43220">
    <property type="match status" value="1"/>
</dbReference>
<proteinExistence type="predicted"/>
<dbReference type="AlphaFoldDB" id="A0A8J5TH24"/>
<evidence type="ECO:0000259" key="6">
    <source>
        <dbReference type="Pfam" id="PF09335"/>
    </source>
</evidence>
<evidence type="ECO:0000313" key="7">
    <source>
        <dbReference type="EMBL" id="KAG8082913.1"/>
    </source>
</evidence>
<dbReference type="InterPro" id="IPR045014">
    <property type="entry name" value="TM41A/B"/>
</dbReference>
<comment type="subcellular location">
    <subcellularLocation>
        <location evidence="1">Membrane</location>
        <topology evidence="1">Multi-pass membrane protein</topology>
    </subcellularLocation>
</comment>
<dbReference type="OrthoDB" id="68755at2759"/>